<dbReference type="Proteomes" id="UP000186817">
    <property type="component" value="Unassembled WGS sequence"/>
</dbReference>
<reference evidence="2 3" key="1">
    <citation type="submission" date="2016-02" db="EMBL/GenBank/DDBJ databases">
        <title>Genome analysis of coral dinoflagellate symbionts highlights evolutionary adaptations to a symbiotic lifestyle.</title>
        <authorList>
            <person name="Aranda M."/>
            <person name="Li Y."/>
            <person name="Liew Y.J."/>
            <person name="Baumgarten S."/>
            <person name="Simakov O."/>
            <person name="Wilson M."/>
            <person name="Piel J."/>
            <person name="Ashoor H."/>
            <person name="Bougouffa S."/>
            <person name="Bajic V.B."/>
            <person name="Ryu T."/>
            <person name="Ravasi T."/>
            <person name="Bayer T."/>
            <person name="Micklem G."/>
            <person name="Kim H."/>
            <person name="Bhak J."/>
            <person name="Lajeunesse T.C."/>
            <person name="Voolstra C.R."/>
        </authorList>
    </citation>
    <scope>NUCLEOTIDE SEQUENCE [LARGE SCALE GENOMIC DNA]</scope>
    <source>
        <strain evidence="2 3">CCMP2467</strain>
    </source>
</reference>
<evidence type="ECO:0000256" key="1">
    <source>
        <dbReference type="SAM" id="SignalP"/>
    </source>
</evidence>
<dbReference type="EMBL" id="LSRX01000093">
    <property type="protein sequence ID" value="OLQ09631.1"/>
    <property type="molecule type" value="Genomic_DNA"/>
</dbReference>
<accession>A0A1Q9EQG3</accession>
<evidence type="ECO:0000313" key="3">
    <source>
        <dbReference type="Proteomes" id="UP000186817"/>
    </source>
</evidence>
<sequence length="173" mass="19463">MTIAMAIAVLVLLMSNINDGSQGESGSLHLGIQAEHLPATFMKVTRNTEQYWLHETVLYSSGGDDADFLKDWAHKHGDAGIEPFSKLVFALIPTALFICELAQTSQNHAHLRFRVEIERQKWCPEVAAGSPLLHSIFVINKSLRRVEKMALRRLGRKRAQALRHEVRPGLGWK</sequence>
<organism evidence="2 3">
    <name type="scientific">Symbiodinium microadriaticum</name>
    <name type="common">Dinoflagellate</name>
    <name type="synonym">Zooxanthella microadriatica</name>
    <dbReference type="NCBI Taxonomy" id="2951"/>
    <lineage>
        <taxon>Eukaryota</taxon>
        <taxon>Sar</taxon>
        <taxon>Alveolata</taxon>
        <taxon>Dinophyceae</taxon>
        <taxon>Suessiales</taxon>
        <taxon>Symbiodiniaceae</taxon>
        <taxon>Symbiodinium</taxon>
    </lineage>
</organism>
<gene>
    <name evidence="2" type="ORF">AK812_SmicGene6693</name>
</gene>
<evidence type="ECO:0000313" key="2">
    <source>
        <dbReference type="EMBL" id="OLQ09631.1"/>
    </source>
</evidence>
<comment type="caution">
    <text evidence="2">The sequence shown here is derived from an EMBL/GenBank/DDBJ whole genome shotgun (WGS) entry which is preliminary data.</text>
</comment>
<feature type="signal peptide" evidence="1">
    <location>
        <begin position="1"/>
        <end position="23"/>
    </location>
</feature>
<proteinExistence type="predicted"/>
<keyword evidence="3" id="KW-1185">Reference proteome</keyword>
<name>A0A1Q9EQG3_SYMMI</name>
<dbReference type="AlphaFoldDB" id="A0A1Q9EQG3"/>
<keyword evidence="1" id="KW-0732">Signal</keyword>
<protein>
    <submittedName>
        <fullName evidence="2">Uncharacterized protein</fullName>
    </submittedName>
</protein>
<feature type="chain" id="PRO_5012886947" evidence="1">
    <location>
        <begin position="24"/>
        <end position="173"/>
    </location>
</feature>